<dbReference type="PROSITE" id="PS50160">
    <property type="entry name" value="DNA_LIGASE_A3"/>
    <property type="match status" value="1"/>
</dbReference>
<sequence>MSETKFSVMESLFNWMQRSKSSSVKRSKFRKFLSTFCRPNNGEDYFATIRLILPGLDRERGSYGLREHVLATCLIEALGMSRDSPDSQKLLNWRKGGPKSGAFAGNFSGVAAEVLQRRQGMTSGGLTIKELNELLDRLASTENRAEKISILRDLIMKTNAKEMKWIIMIILKDLKLGISEKSIFQEFHPDAEDLFNVTCDLKLVCEKLRDRSQRHKRQDIEVGKPVRPQLALRISNSTAAWKKLHGKEVVIECKFDGDRIQIHKNGAEIHFFSRNFLDHSEYGHGMSDVIIQNILVDRCILDGEMLVWDTSSNRFAEFGSNQEIGSVITSYFSRHFTPRQAKEGLDGDRQLCYVAFDILYVGDTSVIHQSLKERHKLLQKVLKPIPGRLEILVPNGGLNSHRPAGEPCWSLIAHNVDDIEKFFKETIENRDEGIVLKDLGSKWEPSDRSGKWLKLKPEYIRAGSDLDVLIIGGYYGSGRRGGENVLAPDTYPRRFVSFCRVGTGLTDEELNTVVTKLKPYFRKYEYPKKAPPSYYEVTNNSKERPDVWVESPEKSIIVSITSDIRTIRSEVFSAPYSLRFPRIDRVRYEKPWHECLDVHSFVELVHSSNGTTQRGSDNAIVQDNKPTRTKLKREKKNVSIVPSHFVQTDVSHVKGETSILSNLMFYFVNVPSSISLDSLHKMVVENGGAFSMNLNNSVTHCIAAESKGLKFQAAKRHGDVIHYSWLFDCCSQKKLLPLQPKYFLFLSNSSKKKLEEDIDAFSDSYYWDLNMADFKQLLSNIHQNEDTKVIGYYKKKYCPKEKWARFHGYCIYFHLPRQFLKNMDWKVLLELAMRRMKSEVSIGGGSVSDNLSHASHVVIMSIAELNVDFDTLLSSFSMADRRLLRSRRLHVVCSQWLEDCFEKDQKLPEDHYSLKPPGFAETIVGEGNKHDLEQEDYRSLDNLEKQDMSPSSNKVGEQRKSNALKKPRIIDLPNRDGKRKRGRSSRTSTNSGRRGAIQPRRTRARYGNKPAKIFEIESDKGASSDEQTIEEVYELSGENRGNSEKVTDEGRSVFNQPRRTSARLINKPAKILENESEGASSDEQSIKGKLEVGCTNNCGTPEIVNTHTSEAQMKDIVKDSESSDRGKAVEREVAEHGKLETSVDPVQAMLLNMIPSLATKKTDSADTILEEKKSEGTHPVKEEDNAKGALRILEEEKAKGVMPECEEGRLPFDANEMPAKKKKVSYKDAANQLLKNW</sequence>
<dbReference type="SMART" id="SM00292">
    <property type="entry name" value="BRCT"/>
    <property type="match status" value="2"/>
</dbReference>
<evidence type="ECO:0000256" key="2">
    <source>
        <dbReference type="ARBA" id="ARBA00004123"/>
    </source>
</evidence>
<evidence type="ECO:0000256" key="14">
    <source>
        <dbReference type="ARBA" id="ARBA00034003"/>
    </source>
</evidence>
<dbReference type="PANTHER" id="PTHR45997:SF1">
    <property type="entry name" value="DNA LIGASE 4"/>
    <property type="match status" value="1"/>
</dbReference>
<dbReference type="Gene3D" id="3.40.50.10190">
    <property type="entry name" value="BRCT domain"/>
    <property type="match status" value="2"/>
</dbReference>
<dbReference type="SUPFAM" id="SSF56091">
    <property type="entry name" value="DNA ligase/mRNA capping enzyme, catalytic domain"/>
    <property type="match status" value="1"/>
</dbReference>
<dbReference type="CDD" id="cd07903">
    <property type="entry name" value="Adenylation_DNA_ligase_IV"/>
    <property type="match status" value="1"/>
</dbReference>
<feature type="compositionally biased region" description="Low complexity" evidence="17">
    <location>
        <begin position="985"/>
        <end position="995"/>
    </location>
</feature>
<comment type="subcellular location">
    <subcellularLocation>
        <location evidence="2">Nucleus</location>
    </subcellularLocation>
</comment>
<dbReference type="Gene3D" id="1.10.3260.10">
    <property type="entry name" value="DNA ligase, ATP-dependent, N-terminal domain"/>
    <property type="match status" value="1"/>
</dbReference>
<keyword evidence="4 15" id="KW-0436">Ligase</keyword>
<keyword evidence="12 15" id="KW-0234">DNA repair</keyword>
<dbReference type="Gene3D" id="3.30.470.30">
    <property type="entry name" value="DNA ligase/mRNA capping enzyme"/>
    <property type="match status" value="1"/>
</dbReference>
<dbReference type="Pfam" id="PF04675">
    <property type="entry name" value="DNA_ligase_A_N"/>
    <property type="match status" value="1"/>
</dbReference>
<keyword evidence="8 15" id="KW-0227">DNA damage</keyword>
<dbReference type="GO" id="GO:0006310">
    <property type="term" value="P:DNA recombination"/>
    <property type="evidence" value="ECO:0007669"/>
    <property type="project" value="UniProtKB-KW"/>
</dbReference>
<dbReference type="EC" id="6.5.1.1" evidence="15"/>
<evidence type="ECO:0000256" key="3">
    <source>
        <dbReference type="ARBA" id="ARBA00007572"/>
    </source>
</evidence>
<protein>
    <recommendedName>
        <fullName evidence="15">DNA ligase</fullName>
        <ecNumber evidence="15">6.5.1.1</ecNumber>
    </recommendedName>
</protein>
<comment type="similarity">
    <text evidence="3 16">Belongs to the ATP-dependent DNA ligase family.</text>
</comment>
<evidence type="ECO:0000256" key="6">
    <source>
        <dbReference type="ARBA" id="ARBA00022737"/>
    </source>
</evidence>
<comment type="caution">
    <text evidence="20">The sequence shown here is derived from an EMBL/GenBank/DDBJ whole genome shotgun (WGS) entry which is preliminary data.</text>
</comment>
<evidence type="ECO:0000256" key="11">
    <source>
        <dbReference type="ARBA" id="ARBA00023172"/>
    </source>
</evidence>
<keyword evidence="5" id="KW-0479">Metal-binding</keyword>
<evidence type="ECO:0000256" key="9">
    <source>
        <dbReference type="ARBA" id="ARBA00022840"/>
    </source>
</evidence>
<keyword evidence="21" id="KW-1185">Reference proteome</keyword>
<evidence type="ECO:0000256" key="4">
    <source>
        <dbReference type="ARBA" id="ARBA00022598"/>
    </source>
</evidence>
<accession>A0ABD1R2B7</accession>
<evidence type="ECO:0000256" key="7">
    <source>
        <dbReference type="ARBA" id="ARBA00022741"/>
    </source>
</evidence>
<dbReference type="CDD" id="cd17722">
    <property type="entry name" value="BRCT_DNA_ligase_IV_rpt1"/>
    <property type="match status" value="1"/>
</dbReference>
<dbReference type="GO" id="GO:0005634">
    <property type="term" value="C:nucleus"/>
    <property type="evidence" value="ECO:0007669"/>
    <property type="project" value="UniProtKB-SubCell"/>
</dbReference>
<dbReference type="Pfam" id="PF01068">
    <property type="entry name" value="DNA_ligase_A_M"/>
    <property type="match status" value="1"/>
</dbReference>
<dbReference type="FunFam" id="1.10.3260.10:FF:000005">
    <property type="entry name" value="DNA ligase"/>
    <property type="match status" value="1"/>
</dbReference>
<name>A0ABD1R2B7_9LAMI</name>
<feature type="region of interest" description="Disordered" evidence="17">
    <location>
        <begin position="943"/>
        <end position="1009"/>
    </location>
</feature>
<evidence type="ECO:0000259" key="19">
    <source>
        <dbReference type="PROSITE" id="PS50172"/>
    </source>
</evidence>
<gene>
    <name evidence="20" type="ORF">Adt_34792</name>
</gene>
<dbReference type="Pfam" id="PF04679">
    <property type="entry name" value="DNA_ligase_A_C"/>
    <property type="match status" value="1"/>
</dbReference>
<dbReference type="GO" id="GO:0005524">
    <property type="term" value="F:ATP binding"/>
    <property type="evidence" value="ECO:0007669"/>
    <property type="project" value="UniProtKB-KW"/>
</dbReference>
<dbReference type="InterPro" id="IPR016059">
    <property type="entry name" value="DNA_ligase_ATP-dep_CS"/>
</dbReference>
<evidence type="ECO:0000256" key="8">
    <source>
        <dbReference type="ARBA" id="ARBA00022763"/>
    </source>
</evidence>
<dbReference type="FunFam" id="3.40.50.10190:FF:000072">
    <property type="entry name" value="DNA ligase"/>
    <property type="match status" value="1"/>
</dbReference>
<evidence type="ECO:0000256" key="5">
    <source>
        <dbReference type="ARBA" id="ARBA00022723"/>
    </source>
</evidence>
<evidence type="ECO:0000256" key="13">
    <source>
        <dbReference type="ARBA" id="ARBA00023242"/>
    </source>
</evidence>
<feature type="domain" description="BRCT" evidence="19">
    <location>
        <begin position="655"/>
        <end position="743"/>
    </location>
</feature>
<organism evidence="20 21">
    <name type="scientific">Abeliophyllum distichum</name>
    <dbReference type="NCBI Taxonomy" id="126358"/>
    <lineage>
        <taxon>Eukaryota</taxon>
        <taxon>Viridiplantae</taxon>
        <taxon>Streptophyta</taxon>
        <taxon>Embryophyta</taxon>
        <taxon>Tracheophyta</taxon>
        <taxon>Spermatophyta</taxon>
        <taxon>Magnoliopsida</taxon>
        <taxon>eudicotyledons</taxon>
        <taxon>Gunneridae</taxon>
        <taxon>Pentapetalae</taxon>
        <taxon>asterids</taxon>
        <taxon>lamiids</taxon>
        <taxon>Lamiales</taxon>
        <taxon>Oleaceae</taxon>
        <taxon>Forsythieae</taxon>
        <taxon>Abeliophyllum</taxon>
    </lineage>
</organism>
<evidence type="ECO:0000256" key="12">
    <source>
        <dbReference type="ARBA" id="ARBA00023204"/>
    </source>
</evidence>
<feature type="domain" description="BRCT" evidence="19">
    <location>
        <begin position="836"/>
        <end position="914"/>
    </location>
</feature>
<dbReference type="Pfam" id="PF16589">
    <property type="entry name" value="BRCT_2"/>
    <property type="match status" value="1"/>
</dbReference>
<dbReference type="SUPFAM" id="SSF117018">
    <property type="entry name" value="ATP-dependent DNA ligase DNA-binding domain"/>
    <property type="match status" value="1"/>
</dbReference>
<dbReference type="AlphaFoldDB" id="A0ABD1R2B7"/>
<keyword evidence="11 15" id="KW-0233">DNA recombination</keyword>
<dbReference type="SUPFAM" id="SSF52113">
    <property type="entry name" value="BRCT domain"/>
    <property type="match status" value="2"/>
</dbReference>
<keyword evidence="7 15" id="KW-0547">Nucleotide-binding</keyword>
<dbReference type="Gene3D" id="2.40.50.140">
    <property type="entry name" value="Nucleic acid-binding proteins"/>
    <property type="match status" value="1"/>
</dbReference>
<dbReference type="GO" id="GO:0006281">
    <property type="term" value="P:DNA repair"/>
    <property type="evidence" value="ECO:0007669"/>
    <property type="project" value="UniProtKB-KW"/>
</dbReference>
<keyword evidence="9 15" id="KW-0067">ATP-binding</keyword>
<dbReference type="InterPro" id="IPR044125">
    <property type="entry name" value="Adenylation_DNA_ligase_IV"/>
</dbReference>
<dbReference type="EMBL" id="JBFOLK010000010">
    <property type="protein sequence ID" value="KAL2481826.1"/>
    <property type="molecule type" value="Genomic_DNA"/>
</dbReference>
<dbReference type="Proteomes" id="UP001604336">
    <property type="component" value="Unassembled WGS sequence"/>
</dbReference>
<dbReference type="InterPro" id="IPR012310">
    <property type="entry name" value="DNA_ligase_ATP-dep_cent"/>
</dbReference>
<evidence type="ECO:0000256" key="15">
    <source>
        <dbReference type="RuleBase" id="RU000617"/>
    </source>
</evidence>
<dbReference type="InterPro" id="IPR012340">
    <property type="entry name" value="NA-bd_OB-fold"/>
</dbReference>
<evidence type="ECO:0000256" key="1">
    <source>
        <dbReference type="ARBA" id="ARBA00001946"/>
    </source>
</evidence>
<dbReference type="GO" id="GO:0046872">
    <property type="term" value="F:metal ion binding"/>
    <property type="evidence" value="ECO:0007669"/>
    <property type="project" value="UniProtKB-KW"/>
</dbReference>
<keyword evidence="10" id="KW-0460">Magnesium</keyword>
<dbReference type="PANTHER" id="PTHR45997">
    <property type="entry name" value="DNA LIGASE 4"/>
    <property type="match status" value="1"/>
</dbReference>
<reference evidence="21" key="1">
    <citation type="submission" date="2024-07" db="EMBL/GenBank/DDBJ databases">
        <title>Two chromosome-level genome assemblies of Korean endemic species Abeliophyllum distichum and Forsythia ovata (Oleaceae).</title>
        <authorList>
            <person name="Jang H."/>
        </authorList>
    </citation>
    <scope>NUCLEOTIDE SEQUENCE [LARGE SCALE GENOMIC DNA]</scope>
</reference>
<dbReference type="InterPro" id="IPR036420">
    <property type="entry name" value="BRCT_dom_sf"/>
</dbReference>
<dbReference type="InterPro" id="IPR000977">
    <property type="entry name" value="DNA_ligase_ATP-dep"/>
</dbReference>
<keyword evidence="6" id="KW-0677">Repeat</keyword>
<proteinExistence type="inferred from homology"/>
<evidence type="ECO:0000256" key="16">
    <source>
        <dbReference type="RuleBase" id="RU004196"/>
    </source>
</evidence>
<dbReference type="PROSITE" id="PS00333">
    <property type="entry name" value="DNA_LIGASE_A2"/>
    <property type="match status" value="1"/>
</dbReference>
<dbReference type="InterPro" id="IPR001357">
    <property type="entry name" value="BRCT_dom"/>
</dbReference>
<dbReference type="SUPFAM" id="SSF50249">
    <property type="entry name" value="Nucleic acid-binding proteins"/>
    <property type="match status" value="1"/>
</dbReference>
<evidence type="ECO:0000259" key="18">
    <source>
        <dbReference type="PROSITE" id="PS50160"/>
    </source>
</evidence>
<evidence type="ECO:0000256" key="10">
    <source>
        <dbReference type="ARBA" id="ARBA00022842"/>
    </source>
</evidence>
<dbReference type="PROSITE" id="PS00697">
    <property type="entry name" value="DNA_LIGASE_A1"/>
    <property type="match status" value="1"/>
</dbReference>
<keyword evidence="13" id="KW-0539">Nucleus</keyword>
<dbReference type="InterPro" id="IPR029710">
    <property type="entry name" value="LIG4"/>
</dbReference>
<dbReference type="InterPro" id="IPR036599">
    <property type="entry name" value="DNA_ligase_N_sf"/>
</dbReference>
<dbReference type="FunFam" id="2.40.50.140:FF:000173">
    <property type="entry name" value="DNA ligase"/>
    <property type="match status" value="1"/>
</dbReference>
<dbReference type="InterPro" id="IPR012308">
    <property type="entry name" value="DNA_ligase_ATP-dep_N"/>
</dbReference>
<comment type="catalytic activity">
    <reaction evidence="14 15">
        <text>ATP + (deoxyribonucleotide)n-3'-hydroxyl + 5'-phospho-(deoxyribonucleotide)m = (deoxyribonucleotide)n+m + AMP + diphosphate.</text>
        <dbReference type="EC" id="6.5.1.1"/>
    </reaction>
</comment>
<comment type="cofactor">
    <cofactor evidence="1">
        <name>Mg(2+)</name>
        <dbReference type="ChEBI" id="CHEBI:18420"/>
    </cofactor>
</comment>
<evidence type="ECO:0000313" key="21">
    <source>
        <dbReference type="Proteomes" id="UP001604336"/>
    </source>
</evidence>
<feature type="domain" description="ATP-dependent DNA ligase family profile" evidence="18">
    <location>
        <begin position="350"/>
        <end position="482"/>
    </location>
</feature>
<dbReference type="PROSITE" id="PS50172">
    <property type="entry name" value="BRCT"/>
    <property type="match status" value="2"/>
</dbReference>
<dbReference type="GO" id="GO:0003910">
    <property type="term" value="F:DNA ligase (ATP) activity"/>
    <property type="evidence" value="ECO:0007669"/>
    <property type="project" value="UniProtKB-EC"/>
</dbReference>
<dbReference type="InterPro" id="IPR012309">
    <property type="entry name" value="DNA_ligase_ATP-dep_C"/>
</dbReference>
<evidence type="ECO:0000256" key="17">
    <source>
        <dbReference type="SAM" id="MobiDB-lite"/>
    </source>
</evidence>
<dbReference type="NCBIfam" id="TIGR00574">
    <property type="entry name" value="dnl1"/>
    <property type="match status" value="1"/>
</dbReference>
<evidence type="ECO:0000313" key="20">
    <source>
        <dbReference type="EMBL" id="KAL2481826.1"/>
    </source>
</evidence>